<keyword evidence="2" id="KW-1185">Reference proteome</keyword>
<evidence type="ECO:0000313" key="2">
    <source>
        <dbReference type="Proteomes" id="UP001160148"/>
    </source>
</evidence>
<dbReference type="EMBL" id="CARXXK010000002">
    <property type="protein sequence ID" value="CAI6352729.1"/>
    <property type="molecule type" value="Genomic_DNA"/>
</dbReference>
<sequence length="135" mass="15119">MLIGGDLFPHLIHSEAEIKHTQGFPSAMDTHLNWILIGTVSAQDRQSSPLTSLIASSNPSIDALMRRFWSIEEPGTPTLPTTEDESCERWFVQTTSRKSECRFCVALSFRDSVRADNNVPSHGFGNLRSLALKRF</sequence>
<reference evidence="1 2" key="1">
    <citation type="submission" date="2023-01" db="EMBL/GenBank/DDBJ databases">
        <authorList>
            <person name="Whitehead M."/>
        </authorList>
    </citation>
    <scope>NUCLEOTIDE SEQUENCE [LARGE SCALE GENOMIC DNA]</scope>
</reference>
<comment type="caution">
    <text evidence="1">The sequence shown here is derived from an EMBL/GenBank/DDBJ whole genome shotgun (WGS) entry which is preliminary data.</text>
</comment>
<dbReference type="Proteomes" id="UP001160148">
    <property type="component" value="Unassembled WGS sequence"/>
</dbReference>
<dbReference type="AlphaFoldDB" id="A0AAV0WA51"/>
<accession>A0AAV0WA51</accession>
<evidence type="ECO:0008006" key="3">
    <source>
        <dbReference type="Google" id="ProtNLM"/>
    </source>
</evidence>
<proteinExistence type="predicted"/>
<gene>
    <name evidence="1" type="ORF">MEUPH1_LOCUS8934</name>
</gene>
<name>A0AAV0WA51_9HEMI</name>
<protein>
    <recommendedName>
        <fullName evidence="3">Peptidase aspartic putative domain-containing protein</fullName>
    </recommendedName>
</protein>
<evidence type="ECO:0000313" key="1">
    <source>
        <dbReference type="EMBL" id="CAI6352729.1"/>
    </source>
</evidence>
<organism evidence="1 2">
    <name type="scientific">Macrosiphum euphorbiae</name>
    <name type="common">potato aphid</name>
    <dbReference type="NCBI Taxonomy" id="13131"/>
    <lineage>
        <taxon>Eukaryota</taxon>
        <taxon>Metazoa</taxon>
        <taxon>Ecdysozoa</taxon>
        <taxon>Arthropoda</taxon>
        <taxon>Hexapoda</taxon>
        <taxon>Insecta</taxon>
        <taxon>Pterygota</taxon>
        <taxon>Neoptera</taxon>
        <taxon>Paraneoptera</taxon>
        <taxon>Hemiptera</taxon>
        <taxon>Sternorrhyncha</taxon>
        <taxon>Aphidomorpha</taxon>
        <taxon>Aphidoidea</taxon>
        <taxon>Aphididae</taxon>
        <taxon>Macrosiphini</taxon>
        <taxon>Macrosiphum</taxon>
    </lineage>
</organism>